<gene>
    <name evidence="1" type="ORF">SDC9_85956</name>
</gene>
<comment type="caution">
    <text evidence="1">The sequence shown here is derived from an EMBL/GenBank/DDBJ whole genome shotgun (WGS) entry which is preliminary data.</text>
</comment>
<evidence type="ECO:0000313" key="1">
    <source>
        <dbReference type="EMBL" id="MPM39323.1"/>
    </source>
</evidence>
<reference evidence="1" key="1">
    <citation type="submission" date="2019-08" db="EMBL/GenBank/DDBJ databases">
        <authorList>
            <person name="Kucharzyk K."/>
            <person name="Murdoch R.W."/>
            <person name="Higgins S."/>
            <person name="Loffler F."/>
        </authorList>
    </citation>
    <scope>NUCLEOTIDE SEQUENCE</scope>
</reference>
<dbReference type="AlphaFoldDB" id="A0A644ZKV9"/>
<sequence length="71" mass="7996">MLKVRTDENQTFFCAAFSQLAVFRKETITWVNGVSVVFAGNSHNVFNVQVGFNRTFASTDHISFVSFVAMQ</sequence>
<accession>A0A644ZKV9</accession>
<proteinExistence type="predicted"/>
<name>A0A644ZKV9_9ZZZZ</name>
<organism evidence="1">
    <name type="scientific">bioreactor metagenome</name>
    <dbReference type="NCBI Taxonomy" id="1076179"/>
    <lineage>
        <taxon>unclassified sequences</taxon>
        <taxon>metagenomes</taxon>
        <taxon>ecological metagenomes</taxon>
    </lineage>
</organism>
<dbReference type="EMBL" id="VSSQ01008601">
    <property type="protein sequence ID" value="MPM39323.1"/>
    <property type="molecule type" value="Genomic_DNA"/>
</dbReference>
<protein>
    <submittedName>
        <fullName evidence="1">Uncharacterized protein</fullName>
    </submittedName>
</protein>